<evidence type="ECO:0000256" key="1">
    <source>
        <dbReference type="ARBA" id="ARBA00006432"/>
    </source>
</evidence>
<organism evidence="5 6">
    <name type="scientific">Olsenella absiana</name>
    <dbReference type="NCBI Taxonomy" id="3115222"/>
    <lineage>
        <taxon>Bacteria</taxon>
        <taxon>Bacillati</taxon>
        <taxon>Actinomycetota</taxon>
        <taxon>Coriobacteriia</taxon>
        <taxon>Coriobacteriales</taxon>
        <taxon>Atopobiaceae</taxon>
        <taxon>Olsenella</taxon>
    </lineage>
</organism>
<proteinExistence type="inferred from homology"/>
<dbReference type="InterPro" id="IPR020845">
    <property type="entry name" value="AMP-binding_CS"/>
</dbReference>
<dbReference type="SUPFAM" id="SSF56801">
    <property type="entry name" value="Acetyl-CoA synthetase-like"/>
    <property type="match status" value="1"/>
</dbReference>
<keyword evidence="6" id="KW-1185">Reference proteome</keyword>
<evidence type="ECO:0000256" key="2">
    <source>
        <dbReference type="ARBA" id="ARBA00022598"/>
    </source>
</evidence>
<evidence type="ECO:0000313" key="5">
    <source>
        <dbReference type="EMBL" id="MEE6146996.1"/>
    </source>
</evidence>
<dbReference type="InterPro" id="IPR042099">
    <property type="entry name" value="ANL_N_sf"/>
</dbReference>
<sequence length="586" mass="65757">MSTDIDTDLTVIDFLRRNARKYPEEIALVEVNPQRQENRHITWRDYDLVETTDDEPFRREITWAVFDEKANRFANLLLSRGIRKGDKVAILLYNCIEWLPIYFGVLKTGATVVPLNFRYSSDEIEYCLDKAEVDVLVFGPEFIGRLEDIVPAIQPGRLLFYVGDDCPTWAEPYQELANLCSSSDPFVPVTNDDDAAIYYSSGTTGFPKAILHRHRSLTQAAEMEQRHHGQTHDDVFLCIPPLYHTGAKFHWMGSLIVGSRAVLLRGVSPQFIFETVSRERCTIVWLLVPWVQDILSAIERGELRLKDYHLDQWRLMHIGAQPVPKSLIERWLHYFPNQQYDTNYGLSESTGPGCVHLGIGNVDHVGAIGKPGWRWEAKIIDENGAEVSQGEVGELCVKGPGLMECYYGDPEETAKTLVDGWLRTGDMARQDADGFYWLVDRKKDVIVMGGENLYPVQIEDFLSTNDAIQDVAVIGLPDERLGEIPAAVIELKEGREDTTEDDINQFCLQLPRYKRPRKVIFAKVPRNATGKIEKPLLRRRYGAEHLVALESGADAAAGAPTEAAAAGSVAGAAGQGDARENVAPAK</sequence>
<dbReference type="Pfam" id="PF13193">
    <property type="entry name" value="AMP-binding_C"/>
    <property type="match status" value="1"/>
</dbReference>
<gene>
    <name evidence="5" type="ORF">VXJ25_03135</name>
</gene>
<dbReference type="RefSeq" id="WP_330957762.1">
    <property type="nucleotide sequence ID" value="NZ_JAZGJQ010000002.1"/>
</dbReference>
<name>A0ABU7R8Q9_9ACTN</name>
<feature type="domain" description="AMP-binding enzyme C-terminal" evidence="4">
    <location>
        <begin position="457"/>
        <end position="531"/>
    </location>
</feature>
<evidence type="ECO:0000259" key="3">
    <source>
        <dbReference type="Pfam" id="PF00501"/>
    </source>
</evidence>
<comment type="similarity">
    <text evidence="1">Belongs to the ATP-dependent AMP-binding enzyme family.</text>
</comment>
<dbReference type="InterPro" id="IPR025110">
    <property type="entry name" value="AMP-bd_C"/>
</dbReference>
<dbReference type="PANTHER" id="PTHR24096:SF149">
    <property type="entry name" value="AMP-BINDING DOMAIN-CONTAINING PROTEIN-RELATED"/>
    <property type="match status" value="1"/>
</dbReference>
<evidence type="ECO:0000259" key="4">
    <source>
        <dbReference type="Pfam" id="PF13193"/>
    </source>
</evidence>
<evidence type="ECO:0000313" key="6">
    <source>
        <dbReference type="Proteomes" id="UP001332931"/>
    </source>
</evidence>
<dbReference type="Gene3D" id="3.40.50.12780">
    <property type="entry name" value="N-terminal domain of ligase-like"/>
    <property type="match status" value="1"/>
</dbReference>
<dbReference type="PROSITE" id="PS00455">
    <property type="entry name" value="AMP_BINDING"/>
    <property type="match status" value="1"/>
</dbReference>
<feature type="domain" description="AMP-dependent synthetase/ligase" evidence="3">
    <location>
        <begin position="19"/>
        <end position="407"/>
    </location>
</feature>
<dbReference type="Pfam" id="PF00501">
    <property type="entry name" value="AMP-binding"/>
    <property type="match status" value="1"/>
</dbReference>
<dbReference type="EMBL" id="JAZGJQ010000002">
    <property type="protein sequence ID" value="MEE6146996.1"/>
    <property type="molecule type" value="Genomic_DNA"/>
</dbReference>
<accession>A0ABU7R8Q9</accession>
<dbReference type="InterPro" id="IPR000873">
    <property type="entry name" value="AMP-dep_synth/lig_dom"/>
</dbReference>
<comment type="caution">
    <text evidence="5">The sequence shown here is derived from an EMBL/GenBank/DDBJ whole genome shotgun (WGS) entry which is preliminary data.</text>
</comment>
<keyword evidence="2" id="KW-0436">Ligase</keyword>
<dbReference type="InterPro" id="IPR045851">
    <property type="entry name" value="AMP-bd_C_sf"/>
</dbReference>
<dbReference type="Proteomes" id="UP001332931">
    <property type="component" value="Unassembled WGS sequence"/>
</dbReference>
<reference evidence="5 6" key="1">
    <citation type="submission" date="2024-01" db="EMBL/GenBank/DDBJ databases">
        <title>Description of Olsenella sp. nov., isolated from pig feces.</title>
        <authorList>
            <person name="Chang Y.-H."/>
        </authorList>
    </citation>
    <scope>NUCLEOTIDE SEQUENCE [LARGE SCALE GENOMIC DNA]</scope>
    <source>
        <strain evidence="5 6">YH-ols2223</strain>
    </source>
</reference>
<dbReference type="PANTHER" id="PTHR24096">
    <property type="entry name" value="LONG-CHAIN-FATTY-ACID--COA LIGASE"/>
    <property type="match status" value="1"/>
</dbReference>
<dbReference type="Gene3D" id="3.30.300.30">
    <property type="match status" value="1"/>
</dbReference>
<protein>
    <submittedName>
        <fullName evidence="5">Class I adenylate-forming enzyme family protein</fullName>
    </submittedName>
</protein>